<dbReference type="RefSeq" id="WP_145045668.1">
    <property type="nucleotide sequence ID" value="NZ_CP036347.1"/>
</dbReference>
<sequence length="328" mass="38378">MPICFDVYIFPREQEFEGEKTFLQLIELFENTSIPLTHDWGSFNIHGNELNRYVFESSKINTTEEIRKYFTRPRRKQPQKYSVETGLWSNPSDLASEEFPDAIAVDVGAWDSDYQYKHQMIDGYAQIGFFRYYTYWTTRHFPNGDPDPENEAVYQRLKYLRILITEVIEQLDPKSIKVFSDTGWQVPFNSHFTYFANPEVLLEDLEQIRAIFTGETVWNKDAPSFAEYDGPKMSFALNDRRTSEERVRLWTSFRDFLSHLPALTPEMITEVWSLKRPQEDLQVSGTENGGALVFGSENYLNTFVDQIYLEALELAGLYQAENTGDRTE</sequence>
<organism evidence="1 2">
    <name type="scientific">Gimesia chilikensis</name>
    <dbReference type="NCBI Taxonomy" id="2605989"/>
    <lineage>
        <taxon>Bacteria</taxon>
        <taxon>Pseudomonadati</taxon>
        <taxon>Planctomycetota</taxon>
        <taxon>Planctomycetia</taxon>
        <taxon>Planctomycetales</taxon>
        <taxon>Planctomycetaceae</taxon>
        <taxon>Gimesia</taxon>
    </lineage>
</organism>
<evidence type="ECO:0000313" key="2">
    <source>
        <dbReference type="Proteomes" id="UP000320722"/>
    </source>
</evidence>
<protein>
    <submittedName>
        <fullName evidence="1">Uncharacterized protein</fullName>
    </submittedName>
</protein>
<name>A0A517WMQ6_9PLAN</name>
<gene>
    <name evidence="1" type="ORF">V6x_62780</name>
</gene>
<accession>A0A517WMQ6</accession>
<dbReference type="AlphaFoldDB" id="A0A517WMQ6"/>
<proteinExistence type="predicted"/>
<evidence type="ECO:0000313" key="1">
    <source>
        <dbReference type="EMBL" id="QDU06524.1"/>
    </source>
</evidence>
<dbReference type="EMBL" id="CP036347">
    <property type="protein sequence ID" value="QDU06524.1"/>
    <property type="molecule type" value="Genomic_DNA"/>
</dbReference>
<dbReference type="Proteomes" id="UP000320722">
    <property type="component" value="Chromosome"/>
</dbReference>
<reference evidence="1 2" key="1">
    <citation type="submission" date="2019-02" db="EMBL/GenBank/DDBJ databases">
        <title>Deep-cultivation of Planctomycetes and their phenomic and genomic characterization uncovers novel biology.</title>
        <authorList>
            <person name="Wiegand S."/>
            <person name="Jogler M."/>
            <person name="Boedeker C."/>
            <person name="Pinto D."/>
            <person name="Vollmers J."/>
            <person name="Rivas-Marin E."/>
            <person name="Kohn T."/>
            <person name="Peeters S.H."/>
            <person name="Heuer A."/>
            <person name="Rast P."/>
            <person name="Oberbeckmann S."/>
            <person name="Bunk B."/>
            <person name="Jeske O."/>
            <person name="Meyerdierks A."/>
            <person name="Storesund J.E."/>
            <person name="Kallscheuer N."/>
            <person name="Luecker S."/>
            <person name="Lage O.M."/>
            <person name="Pohl T."/>
            <person name="Merkel B.J."/>
            <person name="Hornburger P."/>
            <person name="Mueller R.-W."/>
            <person name="Bruemmer F."/>
            <person name="Labrenz M."/>
            <person name="Spormann A.M."/>
            <person name="Op den Camp H."/>
            <person name="Overmann J."/>
            <person name="Amann R."/>
            <person name="Jetten M.S.M."/>
            <person name="Mascher T."/>
            <person name="Medema M.H."/>
            <person name="Devos D.P."/>
            <person name="Kaster A.-K."/>
            <person name="Ovreas L."/>
            <person name="Rohde M."/>
            <person name="Galperin M.Y."/>
            <person name="Jogler C."/>
        </authorList>
    </citation>
    <scope>NUCLEOTIDE SEQUENCE [LARGE SCALE GENOMIC DNA]</scope>
    <source>
        <strain evidence="1 2">V6</strain>
    </source>
</reference>